<evidence type="ECO:0000259" key="3">
    <source>
        <dbReference type="PROSITE" id="PS50112"/>
    </source>
</evidence>
<name>A0A2G4YTW8_9PROT</name>
<dbReference type="InterPro" id="IPR035965">
    <property type="entry name" value="PAS-like_dom_sf"/>
</dbReference>
<dbReference type="EC" id="2.7.13.3" evidence="2"/>
<dbReference type="AlphaFoldDB" id="A0A2G4YTW8"/>
<organism evidence="4 5">
    <name type="scientific">Paremcibacter congregatus</name>
    <dbReference type="NCBI Taxonomy" id="2043170"/>
    <lineage>
        <taxon>Bacteria</taxon>
        <taxon>Pseudomonadati</taxon>
        <taxon>Pseudomonadota</taxon>
        <taxon>Alphaproteobacteria</taxon>
        <taxon>Emcibacterales</taxon>
        <taxon>Emcibacteraceae</taxon>
        <taxon>Paremcibacter</taxon>
    </lineage>
</organism>
<dbReference type="PROSITE" id="PS50112">
    <property type="entry name" value="PAS"/>
    <property type="match status" value="1"/>
</dbReference>
<dbReference type="Pfam" id="PF13426">
    <property type="entry name" value="PAS_9"/>
    <property type="match status" value="1"/>
</dbReference>
<dbReference type="Gene3D" id="1.10.287.130">
    <property type="match status" value="1"/>
</dbReference>
<dbReference type="NCBIfam" id="TIGR00229">
    <property type="entry name" value="sensory_box"/>
    <property type="match status" value="1"/>
</dbReference>
<evidence type="ECO:0000256" key="2">
    <source>
        <dbReference type="ARBA" id="ARBA00012438"/>
    </source>
</evidence>
<reference evidence="4 5" key="1">
    <citation type="submission" date="2017-10" db="EMBL/GenBank/DDBJ databases">
        <title>Frigbacter circumglobatus gen. nov. sp. nov., isolated from sediment cultured in situ.</title>
        <authorList>
            <person name="Zhao Z."/>
        </authorList>
    </citation>
    <scope>NUCLEOTIDE SEQUENCE [LARGE SCALE GENOMIC DNA]</scope>
    <source>
        <strain evidence="4 5">ZYL</strain>
    </source>
</reference>
<dbReference type="SUPFAM" id="SSF55785">
    <property type="entry name" value="PYP-like sensor domain (PAS domain)"/>
    <property type="match status" value="1"/>
</dbReference>
<dbReference type="Gene3D" id="3.30.450.20">
    <property type="entry name" value="PAS domain"/>
    <property type="match status" value="1"/>
</dbReference>
<dbReference type="OrthoDB" id="9796100at2"/>
<dbReference type="Proteomes" id="UP000229730">
    <property type="component" value="Unassembled WGS sequence"/>
</dbReference>
<comment type="catalytic activity">
    <reaction evidence="1">
        <text>ATP + protein L-histidine = ADP + protein N-phospho-L-histidine.</text>
        <dbReference type="EC" id="2.7.13.3"/>
    </reaction>
</comment>
<evidence type="ECO:0000313" key="4">
    <source>
        <dbReference type="EMBL" id="PHZ85784.1"/>
    </source>
</evidence>
<feature type="domain" description="PAS" evidence="3">
    <location>
        <begin position="11"/>
        <end position="82"/>
    </location>
</feature>
<gene>
    <name evidence="4" type="ORF">CRD36_03635</name>
</gene>
<dbReference type="CDD" id="cd00130">
    <property type="entry name" value="PAS"/>
    <property type="match status" value="1"/>
</dbReference>
<proteinExistence type="predicted"/>
<dbReference type="InterPro" id="IPR036097">
    <property type="entry name" value="HisK_dim/P_sf"/>
</dbReference>
<accession>A0A2G4YTW8</accession>
<dbReference type="EMBL" id="PDEM01000009">
    <property type="protein sequence ID" value="PHZ85784.1"/>
    <property type="molecule type" value="Genomic_DNA"/>
</dbReference>
<evidence type="ECO:0000313" key="5">
    <source>
        <dbReference type="Proteomes" id="UP000229730"/>
    </source>
</evidence>
<sequence>MALEMVDILTLNKQTKNIMDAVSSLVVVMDEGGRITYINQACTDITGYCFSDVEGRYIWDFLFCPVYAAEARRAFHDLISTHKPCHGKTVWRARDGTSNLISWSSQVIKGASDDKISVIATGVGVSQQAVAALGIDGIAHDFNNLLTVIIGNLEILQDYVKAPEGHALIGDAIISAGQGARLIESLCRNNG</sequence>
<dbReference type="RefSeq" id="WP_133118524.1">
    <property type="nucleotide sequence ID" value="NZ_CP041025.1"/>
</dbReference>
<protein>
    <recommendedName>
        <fullName evidence="2">histidine kinase</fullName>
        <ecNumber evidence="2">2.7.13.3</ecNumber>
    </recommendedName>
</protein>
<dbReference type="GO" id="GO:0000155">
    <property type="term" value="F:phosphorelay sensor kinase activity"/>
    <property type="evidence" value="ECO:0007669"/>
    <property type="project" value="InterPro"/>
</dbReference>
<dbReference type="InParanoid" id="A0A2G4YTW8"/>
<dbReference type="SUPFAM" id="SSF47384">
    <property type="entry name" value="Homodimeric domain of signal transducing histidine kinase"/>
    <property type="match status" value="1"/>
</dbReference>
<dbReference type="CDD" id="cd00082">
    <property type="entry name" value="HisKA"/>
    <property type="match status" value="1"/>
</dbReference>
<comment type="caution">
    <text evidence="4">The sequence shown here is derived from an EMBL/GenBank/DDBJ whole genome shotgun (WGS) entry which is preliminary data.</text>
</comment>
<dbReference type="InterPro" id="IPR000014">
    <property type="entry name" value="PAS"/>
</dbReference>
<evidence type="ECO:0000256" key="1">
    <source>
        <dbReference type="ARBA" id="ARBA00000085"/>
    </source>
</evidence>
<dbReference type="InterPro" id="IPR003661">
    <property type="entry name" value="HisK_dim/P_dom"/>
</dbReference>
<dbReference type="SMART" id="SM00091">
    <property type="entry name" value="PAS"/>
    <property type="match status" value="1"/>
</dbReference>
<keyword evidence="5" id="KW-1185">Reference proteome</keyword>